<evidence type="ECO:0000256" key="1">
    <source>
        <dbReference type="SAM" id="Phobius"/>
    </source>
</evidence>
<organism evidence="2 3">
    <name type="scientific">Chryseobacterium elymi</name>
    <dbReference type="NCBI Taxonomy" id="395936"/>
    <lineage>
        <taxon>Bacteria</taxon>
        <taxon>Pseudomonadati</taxon>
        <taxon>Bacteroidota</taxon>
        <taxon>Flavobacteriia</taxon>
        <taxon>Flavobacteriales</taxon>
        <taxon>Weeksellaceae</taxon>
        <taxon>Chryseobacterium group</taxon>
        <taxon>Chryseobacterium</taxon>
    </lineage>
</organism>
<dbReference type="AlphaFoldDB" id="A0A3D9DHY8"/>
<protein>
    <recommendedName>
        <fullName evidence="4">PH domain-containing protein</fullName>
    </recommendedName>
</protein>
<name>A0A3D9DHY8_9FLAO</name>
<feature type="transmembrane region" description="Helical" evidence="1">
    <location>
        <begin position="44"/>
        <end position="62"/>
    </location>
</feature>
<reference evidence="2 3" key="1">
    <citation type="journal article" date="2010" name="Syst. Appl. Microbiol.">
        <title>Four new species of Chryseobacterium from the rhizosphere of coastal sand dune plants, Chryseobacterium elymi sp. nov., Chryseobacterium hagamense sp. nov., Chryseobacterium lathyri sp. nov. and Chryseobacterium rhizosphaerae sp. nov.</title>
        <authorList>
            <person name="Cho S.H."/>
            <person name="Lee K.S."/>
            <person name="Shin D.S."/>
            <person name="Han J.H."/>
            <person name="Park K.S."/>
            <person name="Lee C.H."/>
            <person name="Park K.H."/>
            <person name="Kim S.B."/>
        </authorList>
    </citation>
    <scope>NUCLEOTIDE SEQUENCE [LARGE SCALE GENOMIC DNA]</scope>
    <source>
        <strain evidence="2 3">KCTC 22547</strain>
    </source>
</reference>
<dbReference type="EMBL" id="QNUH01000008">
    <property type="protein sequence ID" value="REC77613.1"/>
    <property type="molecule type" value="Genomic_DNA"/>
</dbReference>
<accession>A0A3D9DHY8</accession>
<keyword evidence="1" id="KW-0812">Transmembrane</keyword>
<dbReference type="Proteomes" id="UP000257030">
    <property type="component" value="Unassembled WGS sequence"/>
</dbReference>
<keyword evidence="1" id="KW-1133">Transmembrane helix</keyword>
<evidence type="ECO:0000313" key="3">
    <source>
        <dbReference type="Proteomes" id="UP000257030"/>
    </source>
</evidence>
<evidence type="ECO:0008006" key="4">
    <source>
        <dbReference type="Google" id="ProtNLM"/>
    </source>
</evidence>
<gene>
    <name evidence="2" type="ORF">DRF60_11575</name>
</gene>
<comment type="caution">
    <text evidence="2">The sequence shown here is derived from an EMBL/GenBank/DDBJ whole genome shotgun (WGS) entry which is preliminary data.</text>
</comment>
<proteinExistence type="predicted"/>
<dbReference type="OrthoDB" id="6628973at2"/>
<keyword evidence="3" id="KW-1185">Reference proteome</keyword>
<evidence type="ECO:0000313" key="2">
    <source>
        <dbReference type="EMBL" id="REC77613.1"/>
    </source>
</evidence>
<dbReference type="RefSeq" id="WP_116012217.1">
    <property type="nucleotide sequence ID" value="NZ_QNUH01000008.1"/>
</dbReference>
<sequence>MNTYQFYKKEGNLFIFKNQPIFSLVLVILICIAAGLAYKYNFPLLGLFLIVVTGLIIANFFVKKFVIDPQQRTITCKPSVFVAAKTYAFQDFTNFEVLTTKYFGLITMNVFLNIHFEVNGKEQKFMIGQAFTHKAIQKMLNETEDIMGLNENLR</sequence>
<feature type="transmembrane region" description="Helical" evidence="1">
    <location>
        <begin position="21"/>
        <end position="38"/>
    </location>
</feature>
<keyword evidence="1" id="KW-0472">Membrane</keyword>